<dbReference type="Gene3D" id="2.170.130.10">
    <property type="entry name" value="TonB-dependent receptor, plug domain"/>
    <property type="match status" value="1"/>
</dbReference>
<evidence type="ECO:0000313" key="3">
    <source>
        <dbReference type="EMBL" id="MBC6491347.1"/>
    </source>
</evidence>
<dbReference type="InterPro" id="IPR037066">
    <property type="entry name" value="Plug_dom_sf"/>
</dbReference>
<dbReference type="InterPro" id="IPR008969">
    <property type="entry name" value="CarboxyPept-like_regulatory"/>
</dbReference>
<organism evidence="3 4">
    <name type="scientific">Flavihumibacter stibioxidans</name>
    <dbReference type="NCBI Taxonomy" id="1834163"/>
    <lineage>
        <taxon>Bacteria</taxon>
        <taxon>Pseudomonadati</taxon>
        <taxon>Bacteroidota</taxon>
        <taxon>Chitinophagia</taxon>
        <taxon>Chitinophagales</taxon>
        <taxon>Chitinophagaceae</taxon>
        <taxon>Flavihumibacter</taxon>
    </lineage>
</organism>
<dbReference type="NCBIfam" id="TIGR04057">
    <property type="entry name" value="SusC_RagA_signa"/>
    <property type="match status" value="1"/>
</dbReference>
<sequence length="1124" mass="125276">MRVGLLPLFLVMFFVAIGYANTSNGQNITNKRISLQVEQMEIRQVLNQIGLQADVKFVYSPQRIPSKTKISFEARNEKLGDLLARLFAPFHVLYEVDGKQILLTRQEIQVAFAYNGPVDLRNMPAINPPTRIVKGKVVDDSTNLVMAGVSVKIRDTEKGAYTNNDGEFYLEVPDNSATLVLTFVGYEDYQLVLDDQVNYAVRMKPSNRIMEEAVVVGFGKQKKISVVGSQSTIKPAELKLPVRDLTNALGGRLAGVVSVQRSGEPGYDAASIYIRGIATFASSPQGPLLVVDGVPDRSINNIDPEDIESFTILKDASATAVYGTRGANGVILVNTKKGKAGKAQINVEVNQAVSKFTQLPEFANAEQFMTMYNEGLTMRGRTAQYTPERIQQHVSKVDPELYPDVDWFKEMFNKYGRSTRANVNVTGGSTNANYYISAGYYGEVGMFKRDKVQSYNSTLKYERYNFTSNVNVDLTKTTKMELGVNGFITNGNYPGTATSTLFYYATATPPHTVPTMYSNGQLPKVGGALPSPYGILTTGGYATEFSNTVRSNIRLRQELDFVTRGLSFTTMFAFDNYSFSSLNRTRTLPTFLATGRDAEGSLVTNMTDPGSEVLGFGSNRITNRRFYTETGFNYNRTFGNHNVSGMLLYNQSDYVNGNADNVVASIPFRVRGLTGRATYGFDNRYFLEGNFGYSGSENFTPNKRYGFFPSVGLGWVVSNEKFFEPLSNAIDHFKLRFSYGTSGNSNTAQRFLFLTQIANADGYTFGEPGSTVSYGGLQEGQVGADVTWETAKRQNLGIEINTLNNNLQLIVELFKERRDGILRQAFTIPYSSGYRYDNIPYGNIGITENKGIDVTLQYNKYFKRDAFLTFRGTFNYNRNKIIQDELPPWQYPWLDRDGLPIGQRFGYVALGLFNDSTEIMAAPRQSGDVRPGDIRFKDLNGDGVINSFDQTAIGFGAIPRILYGITVGGGYKGFDLSLFFQGAGQVDFNYASGFATRPFSQGATYGNMYALVTDRWTPDAKMQNALPFYPRLSTNQTVTSNYNTSTWWIKRADYIRLKSAELGYNFSLRALKRFSVSKMRLFVNGTNLFTGSRWKVWDPELGDGNGAAYPNTSMYNVGFRVSFN</sequence>
<evidence type="ECO:0000313" key="4">
    <source>
        <dbReference type="Proteomes" id="UP000765802"/>
    </source>
</evidence>
<keyword evidence="1" id="KW-0813">Transport</keyword>
<dbReference type="Gene3D" id="2.60.40.1120">
    <property type="entry name" value="Carboxypeptidase-like, regulatory domain"/>
    <property type="match status" value="1"/>
</dbReference>
<dbReference type="Proteomes" id="UP000765802">
    <property type="component" value="Unassembled WGS sequence"/>
</dbReference>
<comment type="subcellular location">
    <subcellularLocation>
        <location evidence="1">Cell outer membrane</location>
        <topology evidence="1">Multi-pass membrane protein</topology>
    </subcellularLocation>
</comment>
<dbReference type="InterPro" id="IPR039426">
    <property type="entry name" value="TonB-dep_rcpt-like"/>
</dbReference>
<dbReference type="PROSITE" id="PS52016">
    <property type="entry name" value="TONB_DEPENDENT_REC_3"/>
    <property type="match status" value="1"/>
</dbReference>
<dbReference type="NCBIfam" id="TIGR04056">
    <property type="entry name" value="OMP_RagA_SusC"/>
    <property type="match status" value="1"/>
</dbReference>
<dbReference type="SUPFAM" id="SSF56935">
    <property type="entry name" value="Porins"/>
    <property type="match status" value="1"/>
</dbReference>
<dbReference type="SUPFAM" id="SSF49464">
    <property type="entry name" value="Carboxypeptidase regulatory domain-like"/>
    <property type="match status" value="1"/>
</dbReference>
<comment type="similarity">
    <text evidence="1">Belongs to the TonB-dependent receptor family.</text>
</comment>
<accession>A0ABR7M8Q0</accession>
<keyword evidence="1" id="KW-0998">Cell outer membrane</keyword>
<keyword evidence="1" id="KW-0472">Membrane</keyword>
<evidence type="ECO:0000256" key="1">
    <source>
        <dbReference type="PROSITE-ProRule" id="PRU01360"/>
    </source>
</evidence>
<keyword evidence="4" id="KW-1185">Reference proteome</keyword>
<protein>
    <recommendedName>
        <fullName evidence="2">TonB-dependent receptor plug domain-containing protein</fullName>
    </recommendedName>
</protein>
<dbReference type="InterPro" id="IPR012910">
    <property type="entry name" value="Plug_dom"/>
</dbReference>
<dbReference type="InterPro" id="IPR023996">
    <property type="entry name" value="TonB-dep_OMP_SusC/RagA"/>
</dbReference>
<dbReference type="EMBL" id="MBUA01000012">
    <property type="protein sequence ID" value="MBC6491347.1"/>
    <property type="molecule type" value="Genomic_DNA"/>
</dbReference>
<dbReference type="Pfam" id="PF07715">
    <property type="entry name" value="Plug"/>
    <property type="match status" value="1"/>
</dbReference>
<gene>
    <name evidence="3" type="ORF">BC349_09910</name>
</gene>
<comment type="caution">
    <text evidence="3">The sequence shown here is derived from an EMBL/GenBank/DDBJ whole genome shotgun (WGS) entry which is preliminary data.</text>
</comment>
<dbReference type="InterPro" id="IPR023997">
    <property type="entry name" value="TonB-dep_OMP_SusC/RagA_CS"/>
</dbReference>
<dbReference type="Pfam" id="PF13715">
    <property type="entry name" value="CarbopepD_reg_2"/>
    <property type="match status" value="1"/>
</dbReference>
<name>A0ABR7M8Q0_9BACT</name>
<feature type="domain" description="TonB-dependent receptor plug" evidence="2">
    <location>
        <begin position="223"/>
        <end position="330"/>
    </location>
</feature>
<dbReference type="RefSeq" id="WP_187256647.1">
    <property type="nucleotide sequence ID" value="NZ_JBHULF010000014.1"/>
</dbReference>
<proteinExistence type="inferred from homology"/>
<reference evidence="3 4" key="1">
    <citation type="submission" date="2016-07" db="EMBL/GenBank/DDBJ databases">
        <title>Genome analysis of Flavihumibacter stibioxidans YS-17.</title>
        <authorList>
            <person name="Shi K."/>
            <person name="Han Y."/>
            <person name="Wang G."/>
        </authorList>
    </citation>
    <scope>NUCLEOTIDE SEQUENCE [LARGE SCALE GENOMIC DNA]</scope>
    <source>
        <strain evidence="3 4">YS-17</strain>
    </source>
</reference>
<keyword evidence="1" id="KW-1134">Transmembrane beta strand</keyword>
<keyword evidence="1" id="KW-0812">Transmembrane</keyword>
<evidence type="ECO:0000259" key="2">
    <source>
        <dbReference type="Pfam" id="PF07715"/>
    </source>
</evidence>